<feature type="binding site" evidence="3">
    <location>
        <position position="143"/>
    </location>
    <ligand>
        <name>a divalent metal cation</name>
        <dbReference type="ChEBI" id="CHEBI:60240"/>
    </ligand>
</feature>
<dbReference type="OrthoDB" id="9807509at2"/>
<accession>A0A4Y6V8S1</accession>
<reference evidence="4 5" key="1">
    <citation type="submission" date="2018-09" db="EMBL/GenBank/DDBJ databases">
        <title>The complete genome sequence of Neokomagataea tanensis NBRC 106556(T).</title>
        <authorList>
            <person name="Chua K.-O."/>
            <person name="See-Too W.-S."/>
            <person name="Hong K.-W."/>
            <person name="Yin W.-F."/>
            <person name="Chan K.-G."/>
        </authorList>
    </citation>
    <scope>NUCLEOTIDE SEQUENCE [LARGE SCALE GENOMIC DNA]</scope>
    <source>
        <strain evidence="5">AH13 \ NBRC 106556</strain>
    </source>
</reference>
<evidence type="ECO:0000256" key="1">
    <source>
        <dbReference type="ARBA" id="ARBA00008635"/>
    </source>
</evidence>
<evidence type="ECO:0000256" key="2">
    <source>
        <dbReference type="ARBA" id="ARBA00022723"/>
    </source>
</evidence>
<dbReference type="InterPro" id="IPR034660">
    <property type="entry name" value="DinB/YfiT-like"/>
</dbReference>
<evidence type="ECO:0000256" key="3">
    <source>
        <dbReference type="PIRSR" id="PIRSR607837-1"/>
    </source>
</evidence>
<gene>
    <name evidence="4" type="ORF">D5366_01165</name>
</gene>
<dbReference type="PANTHER" id="PTHR37302:SF1">
    <property type="entry name" value="PROTEIN DINB"/>
    <property type="match status" value="1"/>
</dbReference>
<dbReference type="EMBL" id="CP032485">
    <property type="protein sequence ID" value="QDH25744.1"/>
    <property type="molecule type" value="Genomic_DNA"/>
</dbReference>
<dbReference type="RefSeq" id="WP_141491937.1">
    <property type="nucleotide sequence ID" value="NZ_CP032485.1"/>
</dbReference>
<dbReference type="Pfam" id="PF05163">
    <property type="entry name" value="DinB"/>
    <property type="match status" value="1"/>
</dbReference>
<dbReference type="SUPFAM" id="SSF109854">
    <property type="entry name" value="DinB/YfiT-like putative metalloenzymes"/>
    <property type="match status" value="1"/>
</dbReference>
<feature type="binding site" evidence="3">
    <location>
        <position position="139"/>
    </location>
    <ligand>
        <name>a divalent metal cation</name>
        <dbReference type="ChEBI" id="CHEBI:60240"/>
    </ligand>
</feature>
<dbReference type="Proteomes" id="UP000317214">
    <property type="component" value="Chromosome"/>
</dbReference>
<dbReference type="InterPro" id="IPR007837">
    <property type="entry name" value="DinB"/>
</dbReference>
<dbReference type="KEGG" id="ntn:D5366_01165"/>
<keyword evidence="5" id="KW-1185">Reference proteome</keyword>
<dbReference type="GO" id="GO:0046872">
    <property type="term" value="F:metal ion binding"/>
    <property type="evidence" value="ECO:0007669"/>
    <property type="project" value="UniProtKB-KW"/>
</dbReference>
<feature type="binding site" evidence="3">
    <location>
        <position position="55"/>
    </location>
    <ligand>
        <name>a divalent metal cation</name>
        <dbReference type="ChEBI" id="CHEBI:60240"/>
    </ligand>
</feature>
<protein>
    <submittedName>
        <fullName evidence="4">DinB family protein</fullName>
    </submittedName>
</protein>
<sequence>MKTLQTARCAVLVRLLEYKQWADGLTCKALLDLPNGELLKPRATTFGNILKTLSHVYAVEDIFKHHLLGVRHNYKIRNIDGVVSIGSLCHSIDEMNQWYLNYAYALEEAGFDDVVRFNFLDGSEGAMTRENVLLHIVNHATYHRGFIGDMLRQIPYQWPSNDFTVFLSHR</sequence>
<name>A0A4Y6V8S1_9PROT</name>
<comment type="similarity">
    <text evidence="1">Belongs to the DinB family.</text>
</comment>
<keyword evidence="2 3" id="KW-0479">Metal-binding</keyword>
<evidence type="ECO:0000313" key="4">
    <source>
        <dbReference type="EMBL" id="QDH25744.1"/>
    </source>
</evidence>
<dbReference type="Gene3D" id="1.20.120.450">
    <property type="entry name" value="dinb family like domain"/>
    <property type="match status" value="1"/>
</dbReference>
<evidence type="ECO:0000313" key="5">
    <source>
        <dbReference type="Proteomes" id="UP000317214"/>
    </source>
</evidence>
<proteinExistence type="inferred from homology"/>
<organism evidence="4 5">
    <name type="scientific">Neokomagataea tanensis</name>
    <dbReference type="NCBI Taxonomy" id="661191"/>
    <lineage>
        <taxon>Bacteria</taxon>
        <taxon>Pseudomonadati</taxon>
        <taxon>Pseudomonadota</taxon>
        <taxon>Alphaproteobacteria</taxon>
        <taxon>Acetobacterales</taxon>
        <taxon>Acetobacteraceae</taxon>
        <taxon>Neokomagataea</taxon>
    </lineage>
</organism>
<dbReference type="PANTHER" id="PTHR37302">
    <property type="entry name" value="SLR1116 PROTEIN"/>
    <property type="match status" value="1"/>
</dbReference>
<dbReference type="AlphaFoldDB" id="A0A4Y6V8S1"/>